<reference evidence="4" key="1">
    <citation type="submission" date="2012-12" db="EMBL/GenBank/DDBJ databases">
        <authorList>
            <person name="Hellsten U."/>
            <person name="Grimwood J."/>
            <person name="Chapman J.A."/>
            <person name="Shapiro H."/>
            <person name="Aerts A."/>
            <person name="Otillar R.P."/>
            <person name="Terry A.Y."/>
            <person name="Boore J.L."/>
            <person name="Simakov O."/>
            <person name="Marletaz F."/>
            <person name="Cho S.-J."/>
            <person name="Edsinger-Gonzales E."/>
            <person name="Havlak P."/>
            <person name="Kuo D.-H."/>
            <person name="Larsson T."/>
            <person name="Lv J."/>
            <person name="Arendt D."/>
            <person name="Savage R."/>
            <person name="Osoegawa K."/>
            <person name="de Jong P."/>
            <person name="Lindberg D.R."/>
            <person name="Seaver E.C."/>
            <person name="Weisblat D.A."/>
            <person name="Putnam N.H."/>
            <person name="Grigoriev I.V."/>
            <person name="Rokhsar D.S."/>
        </authorList>
    </citation>
    <scope>NUCLEOTIDE SEQUENCE</scope>
    <source>
        <strain evidence="4">I ESC-2004</strain>
    </source>
</reference>
<protein>
    <recommendedName>
        <fullName evidence="5">WH2 domain-containing protein</fullName>
    </recommendedName>
</protein>
<reference evidence="3" key="3">
    <citation type="submission" date="2015-06" db="UniProtKB">
        <authorList>
            <consortium name="EnsemblMetazoa"/>
        </authorList>
    </citation>
    <scope>IDENTIFICATION</scope>
</reference>
<gene>
    <name evidence="2" type="ORF">CAPTEDRAFT_227201</name>
</gene>
<dbReference type="STRING" id="283909.R7TSI2"/>
<evidence type="ECO:0000313" key="2">
    <source>
        <dbReference type="EMBL" id="ELT96567.1"/>
    </source>
</evidence>
<evidence type="ECO:0008006" key="5">
    <source>
        <dbReference type="Google" id="ProtNLM"/>
    </source>
</evidence>
<proteinExistence type="predicted"/>
<keyword evidence="4" id="KW-1185">Reference proteome</keyword>
<organism evidence="2">
    <name type="scientific">Capitella teleta</name>
    <name type="common">Polychaete worm</name>
    <dbReference type="NCBI Taxonomy" id="283909"/>
    <lineage>
        <taxon>Eukaryota</taxon>
        <taxon>Metazoa</taxon>
        <taxon>Spiralia</taxon>
        <taxon>Lophotrochozoa</taxon>
        <taxon>Annelida</taxon>
        <taxon>Polychaeta</taxon>
        <taxon>Sedentaria</taxon>
        <taxon>Scolecida</taxon>
        <taxon>Capitellidae</taxon>
        <taxon>Capitella</taxon>
    </lineage>
</organism>
<dbReference type="Proteomes" id="UP000014760">
    <property type="component" value="Unassembled WGS sequence"/>
</dbReference>
<sequence length="124" mass="12922">MSPPPPPPPPAAPPPPPVKPKHVEGAPPEVAAPDEARLSLLESIRGAGGFYRANLKSAKDRKLGMIRKKGAASGGEDLMGDLKDKMLASGRACPKLRNQQKGIGPTLPSGRRLPPGAVPMFGPR</sequence>
<evidence type="ECO:0000313" key="3">
    <source>
        <dbReference type="EnsemblMetazoa" id="CapteP227201"/>
    </source>
</evidence>
<reference evidence="2 4" key="2">
    <citation type="journal article" date="2013" name="Nature">
        <title>Insights into bilaterian evolution from three spiralian genomes.</title>
        <authorList>
            <person name="Simakov O."/>
            <person name="Marletaz F."/>
            <person name="Cho S.J."/>
            <person name="Edsinger-Gonzales E."/>
            <person name="Havlak P."/>
            <person name="Hellsten U."/>
            <person name="Kuo D.H."/>
            <person name="Larsson T."/>
            <person name="Lv J."/>
            <person name="Arendt D."/>
            <person name="Savage R."/>
            <person name="Osoegawa K."/>
            <person name="de Jong P."/>
            <person name="Grimwood J."/>
            <person name="Chapman J.A."/>
            <person name="Shapiro H."/>
            <person name="Aerts A."/>
            <person name="Otillar R.P."/>
            <person name="Terry A.Y."/>
            <person name="Boore J.L."/>
            <person name="Grigoriev I.V."/>
            <person name="Lindberg D.R."/>
            <person name="Seaver E.C."/>
            <person name="Weisblat D.A."/>
            <person name="Putnam N.H."/>
            <person name="Rokhsar D.S."/>
        </authorList>
    </citation>
    <scope>NUCLEOTIDE SEQUENCE</scope>
    <source>
        <strain evidence="2 4">I ESC-2004</strain>
    </source>
</reference>
<dbReference type="EMBL" id="KB308802">
    <property type="protein sequence ID" value="ELT96567.1"/>
    <property type="molecule type" value="Genomic_DNA"/>
</dbReference>
<feature type="region of interest" description="Disordered" evidence="1">
    <location>
        <begin position="97"/>
        <end position="124"/>
    </location>
</feature>
<dbReference type="AlphaFoldDB" id="R7TSI2"/>
<accession>R7TSI2</accession>
<name>R7TSI2_CAPTE</name>
<feature type="compositionally biased region" description="Pro residues" evidence="1">
    <location>
        <begin position="1"/>
        <end position="18"/>
    </location>
</feature>
<evidence type="ECO:0000256" key="1">
    <source>
        <dbReference type="SAM" id="MobiDB-lite"/>
    </source>
</evidence>
<dbReference type="HOGENOM" id="CLU_2006061_0_0_1"/>
<evidence type="ECO:0000313" key="4">
    <source>
        <dbReference type="Proteomes" id="UP000014760"/>
    </source>
</evidence>
<feature type="region of interest" description="Disordered" evidence="1">
    <location>
        <begin position="1"/>
        <end position="28"/>
    </location>
</feature>
<dbReference type="EMBL" id="AMQN01011287">
    <property type="status" value="NOT_ANNOTATED_CDS"/>
    <property type="molecule type" value="Genomic_DNA"/>
</dbReference>
<dbReference type="EnsemblMetazoa" id="CapteT227201">
    <property type="protein sequence ID" value="CapteP227201"/>
    <property type="gene ID" value="CapteG227201"/>
</dbReference>